<evidence type="ECO:0000259" key="1">
    <source>
        <dbReference type="Pfam" id="PF12146"/>
    </source>
</evidence>
<dbReference type="InterPro" id="IPR051044">
    <property type="entry name" value="MAG_DAG_Lipase"/>
</dbReference>
<name>A0A9D2J984_9FIRM</name>
<protein>
    <submittedName>
        <fullName evidence="2">Lysophospholipase</fullName>
    </submittedName>
</protein>
<dbReference type="Pfam" id="PF12146">
    <property type="entry name" value="Hydrolase_4"/>
    <property type="match status" value="1"/>
</dbReference>
<dbReference type="EMBL" id="DXBP01000010">
    <property type="protein sequence ID" value="HIZ41286.1"/>
    <property type="molecule type" value="Genomic_DNA"/>
</dbReference>
<dbReference type="PANTHER" id="PTHR11614">
    <property type="entry name" value="PHOSPHOLIPASE-RELATED"/>
    <property type="match status" value="1"/>
</dbReference>
<organism evidence="2 3">
    <name type="scientific">Candidatus Gemmiger excrementigallinarum</name>
    <dbReference type="NCBI Taxonomy" id="2838609"/>
    <lineage>
        <taxon>Bacteria</taxon>
        <taxon>Bacillati</taxon>
        <taxon>Bacillota</taxon>
        <taxon>Clostridia</taxon>
        <taxon>Eubacteriales</taxon>
        <taxon>Gemmiger</taxon>
    </lineage>
</organism>
<proteinExistence type="predicted"/>
<dbReference type="Proteomes" id="UP000824048">
    <property type="component" value="Unassembled WGS sequence"/>
</dbReference>
<dbReference type="SUPFAM" id="SSF53474">
    <property type="entry name" value="alpha/beta-Hydrolases"/>
    <property type="match status" value="1"/>
</dbReference>
<dbReference type="Gene3D" id="3.40.50.1820">
    <property type="entry name" value="alpha/beta hydrolase"/>
    <property type="match status" value="1"/>
</dbReference>
<dbReference type="InterPro" id="IPR022742">
    <property type="entry name" value="Hydrolase_4"/>
</dbReference>
<gene>
    <name evidence="2" type="ORF">H9811_01850</name>
</gene>
<reference evidence="2" key="1">
    <citation type="journal article" date="2021" name="PeerJ">
        <title>Extensive microbial diversity within the chicken gut microbiome revealed by metagenomics and culture.</title>
        <authorList>
            <person name="Gilroy R."/>
            <person name="Ravi A."/>
            <person name="Getino M."/>
            <person name="Pursley I."/>
            <person name="Horton D.L."/>
            <person name="Alikhan N.F."/>
            <person name="Baker D."/>
            <person name="Gharbi K."/>
            <person name="Hall N."/>
            <person name="Watson M."/>
            <person name="Adriaenssens E.M."/>
            <person name="Foster-Nyarko E."/>
            <person name="Jarju S."/>
            <person name="Secka A."/>
            <person name="Antonio M."/>
            <person name="Oren A."/>
            <person name="Chaudhuri R.R."/>
            <person name="La Ragione R."/>
            <person name="Hildebrand F."/>
            <person name="Pallen M.J."/>
        </authorList>
    </citation>
    <scope>NUCLEOTIDE SEQUENCE</scope>
    <source>
        <strain evidence="2">ChiSxjej1B13-11774</strain>
    </source>
</reference>
<evidence type="ECO:0000313" key="2">
    <source>
        <dbReference type="EMBL" id="HIZ41286.1"/>
    </source>
</evidence>
<dbReference type="AlphaFoldDB" id="A0A9D2J984"/>
<reference evidence="2" key="2">
    <citation type="submission" date="2021-04" db="EMBL/GenBank/DDBJ databases">
        <authorList>
            <person name="Gilroy R."/>
        </authorList>
    </citation>
    <scope>NUCLEOTIDE SEQUENCE</scope>
    <source>
        <strain evidence="2">ChiSxjej1B13-11774</strain>
    </source>
</reference>
<feature type="domain" description="Serine aminopeptidase S33" evidence="1">
    <location>
        <begin position="32"/>
        <end position="294"/>
    </location>
</feature>
<accession>A0A9D2J984</accession>
<dbReference type="InterPro" id="IPR029058">
    <property type="entry name" value="AB_hydrolase_fold"/>
</dbReference>
<comment type="caution">
    <text evidence="2">The sequence shown here is derived from an EMBL/GenBank/DDBJ whole genome shotgun (WGS) entry which is preliminary data.</text>
</comment>
<evidence type="ECO:0000313" key="3">
    <source>
        <dbReference type="Proteomes" id="UP000824048"/>
    </source>
</evidence>
<sequence length="311" mass="34525">MSQLCCETIRFPSSDTVHTVSASVYTMPGVPVHAVLQLSHGMCEYVRRYEPMAKFYASHGIALAGNDHLGHGDTASPEEYGHYGETGGRYYLLQDLHKMNELLHEEFPGLPVFLYGHSMGSFFARWYAERWPDTISGLIISGTAGPRLLNVIGQGIATVLTAVRGARTVSPFMVRANTGTYCKRIPGAKSPNAWLTRDEAVVQAYDADPLCTFSFTVGSYREMLGAINHVNRPRWAQALNKDLPILLISGDADPVGDYGAGVRKVWAMLGDAGIRDLTCQIYEGARHELHNETNREEVFDYVLTWLEDHLQ</sequence>